<comment type="caution">
    <text evidence="3">The sequence shown here is derived from an EMBL/GenBank/DDBJ whole genome shotgun (WGS) entry which is preliminary data.</text>
</comment>
<dbReference type="EMBL" id="CAJNRG010010056">
    <property type="protein sequence ID" value="CAF2118561.1"/>
    <property type="molecule type" value="Genomic_DNA"/>
</dbReference>
<evidence type="ECO:0000313" key="2">
    <source>
        <dbReference type="EMBL" id="CAF2070689.1"/>
    </source>
</evidence>
<dbReference type="EMBL" id="CAJOBG010002010">
    <property type="protein sequence ID" value="CAF3976387.1"/>
    <property type="molecule type" value="Genomic_DNA"/>
</dbReference>
<evidence type="ECO:0000313" key="5">
    <source>
        <dbReference type="EMBL" id="CAF3976387.1"/>
    </source>
</evidence>
<accession>A0A816VAP0</accession>
<dbReference type="EMBL" id="CAJNRF010005406">
    <property type="protein sequence ID" value="CAF2070689.1"/>
    <property type="molecule type" value="Genomic_DNA"/>
</dbReference>
<dbReference type="AlphaFoldDB" id="A0A816VAP0"/>
<proteinExistence type="predicted"/>
<dbReference type="Proteomes" id="UP000663842">
    <property type="component" value="Unassembled WGS sequence"/>
</dbReference>
<feature type="compositionally biased region" description="Low complexity" evidence="1">
    <location>
        <begin position="172"/>
        <end position="184"/>
    </location>
</feature>
<dbReference type="Proteomes" id="UP000663887">
    <property type="component" value="Unassembled WGS sequence"/>
</dbReference>
<reference evidence="3" key="1">
    <citation type="submission" date="2021-02" db="EMBL/GenBank/DDBJ databases">
        <authorList>
            <person name="Nowell W R."/>
        </authorList>
    </citation>
    <scope>NUCLEOTIDE SEQUENCE</scope>
</reference>
<organism evidence="3 7">
    <name type="scientific">Rotaria magnacalcarata</name>
    <dbReference type="NCBI Taxonomy" id="392030"/>
    <lineage>
        <taxon>Eukaryota</taxon>
        <taxon>Metazoa</taxon>
        <taxon>Spiralia</taxon>
        <taxon>Gnathifera</taxon>
        <taxon>Rotifera</taxon>
        <taxon>Eurotatoria</taxon>
        <taxon>Bdelloidea</taxon>
        <taxon>Philodinida</taxon>
        <taxon>Philodinidae</taxon>
        <taxon>Rotaria</taxon>
    </lineage>
</organism>
<dbReference type="EMBL" id="CAJOBF010000079">
    <property type="protein sequence ID" value="CAF3741375.1"/>
    <property type="molecule type" value="Genomic_DNA"/>
</dbReference>
<evidence type="ECO:0000313" key="4">
    <source>
        <dbReference type="EMBL" id="CAF3741375.1"/>
    </source>
</evidence>
<evidence type="ECO:0000256" key="1">
    <source>
        <dbReference type="SAM" id="MobiDB-lite"/>
    </source>
</evidence>
<name>A0A816VAP0_9BILA</name>
<feature type="region of interest" description="Disordered" evidence="1">
    <location>
        <begin position="81"/>
        <end position="184"/>
    </location>
</feature>
<evidence type="ECO:0000313" key="6">
    <source>
        <dbReference type="Proteomes" id="UP000663866"/>
    </source>
</evidence>
<evidence type="ECO:0000313" key="3">
    <source>
        <dbReference type="EMBL" id="CAF2118561.1"/>
    </source>
</evidence>
<protein>
    <submittedName>
        <fullName evidence="3">Uncharacterized protein</fullName>
    </submittedName>
</protein>
<keyword evidence="6" id="KW-1185">Reference proteome</keyword>
<feature type="compositionally biased region" description="Polar residues" evidence="1">
    <location>
        <begin position="112"/>
        <end position="122"/>
    </location>
</feature>
<dbReference type="Proteomes" id="UP000663866">
    <property type="component" value="Unassembled WGS sequence"/>
</dbReference>
<sequence length="304" mass="35753">MFKNIPIKTVINGHEKQFDNEQLVSMIHRLADERDVLWRENEYLKAKLNESILIETINEMRKERDLLLKLLLNLSVNRNNDEQLPYTDEHTNGYSNDLLPPPPYQTYTTLPNSKSQLNSSPPTKKHSSHYRQNPTPMVHRDLSIPATELKPHRRSHRARQSVEQPQQPQPQPQQQQQQQQQQQPSVIYRLEGTKECLMNPDELSSVFAHVKHSHPNKKIVVYKTSTTPQTHEFNQLVDEMCVKHGVELKHSQNSPFHQYRSQSLQDLTSTTLPLQRDFDFQFKPIEKQELIRTSYTKKTINENR</sequence>
<gene>
    <name evidence="5" type="ORF">OVN521_LOCUS13672</name>
    <name evidence="4" type="ORF">UXM345_LOCUS1449</name>
    <name evidence="2" type="ORF">WKI299_LOCUS14096</name>
    <name evidence="3" type="ORF">XDN619_LOCUS22192</name>
</gene>
<dbReference type="Proteomes" id="UP000663856">
    <property type="component" value="Unassembled WGS sequence"/>
</dbReference>
<evidence type="ECO:0000313" key="7">
    <source>
        <dbReference type="Proteomes" id="UP000663887"/>
    </source>
</evidence>